<accession>A0A9P8Q2G4</accession>
<dbReference type="AlphaFoldDB" id="A0A9P8Q2G4"/>
<reference evidence="1" key="1">
    <citation type="journal article" date="2021" name="Open Biol.">
        <title>Shared evolutionary footprints suggest mitochondrial oxidative damage underlies multiple complex I losses in fungi.</title>
        <authorList>
            <person name="Schikora-Tamarit M.A."/>
            <person name="Marcet-Houben M."/>
            <person name="Nosek J."/>
            <person name="Gabaldon T."/>
        </authorList>
    </citation>
    <scope>NUCLEOTIDE SEQUENCE</scope>
    <source>
        <strain evidence="1">CBS2887</strain>
    </source>
</reference>
<proteinExistence type="predicted"/>
<sequence>MSTTLMKLLKRRLNITVATIQTYNVSVRWKIPNSTAESPTKSATKRLLTTSTLVKFLKNPHVLLSRTLPTVNSGQSLGKFEVVLSNYLNAHYRIRISGYNRSY</sequence>
<evidence type="ECO:0000313" key="2">
    <source>
        <dbReference type="Proteomes" id="UP000774326"/>
    </source>
</evidence>
<gene>
    <name evidence="1" type="ORF">WICPIJ_005992</name>
</gene>
<dbReference type="Proteomes" id="UP000774326">
    <property type="component" value="Unassembled WGS sequence"/>
</dbReference>
<reference evidence="1" key="2">
    <citation type="submission" date="2021-01" db="EMBL/GenBank/DDBJ databases">
        <authorList>
            <person name="Schikora-Tamarit M.A."/>
        </authorList>
    </citation>
    <scope>NUCLEOTIDE SEQUENCE</scope>
    <source>
        <strain evidence="1">CBS2887</strain>
    </source>
</reference>
<evidence type="ECO:0000313" key="1">
    <source>
        <dbReference type="EMBL" id="KAH3683023.1"/>
    </source>
</evidence>
<organism evidence="1 2">
    <name type="scientific">Wickerhamomyces pijperi</name>
    <name type="common">Yeast</name>
    <name type="synonym">Pichia pijperi</name>
    <dbReference type="NCBI Taxonomy" id="599730"/>
    <lineage>
        <taxon>Eukaryota</taxon>
        <taxon>Fungi</taxon>
        <taxon>Dikarya</taxon>
        <taxon>Ascomycota</taxon>
        <taxon>Saccharomycotina</taxon>
        <taxon>Saccharomycetes</taxon>
        <taxon>Phaffomycetales</taxon>
        <taxon>Wickerhamomycetaceae</taxon>
        <taxon>Wickerhamomyces</taxon>
    </lineage>
</organism>
<protein>
    <submittedName>
        <fullName evidence="1">Uncharacterized protein</fullName>
    </submittedName>
</protein>
<comment type="caution">
    <text evidence="1">The sequence shown here is derived from an EMBL/GenBank/DDBJ whole genome shotgun (WGS) entry which is preliminary data.</text>
</comment>
<keyword evidence="2" id="KW-1185">Reference proteome</keyword>
<dbReference type="EMBL" id="JAEUBG010003278">
    <property type="protein sequence ID" value="KAH3683023.1"/>
    <property type="molecule type" value="Genomic_DNA"/>
</dbReference>
<name>A0A9P8Q2G4_WICPI</name>